<dbReference type="Gene3D" id="1.10.10.60">
    <property type="entry name" value="Homeodomain-like"/>
    <property type="match status" value="2"/>
</dbReference>
<dbReference type="EMBL" id="OIVN01002546">
    <property type="protein sequence ID" value="SPD04532.1"/>
    <property type="molecule type" value="Genomic_DNA"/>
</dbReference>
<dbReference type="Pfam" id="PF00249">
    <property type="entry name" value="Myb_DNA-binding"/>
    <property type="match status" value="2"/>
</dbReference>
<feature type="domain" description="HTH myb-type" evidence="10">
    <location>
        <begin position="7"/>
        <end position="59"/>
    </location>
</feature>
<dbReference type="PANTHER" id="PTHR47998">
    <property type="entry name" value="TRANSCRIPTION FACTOR MYB51-LIKE ISOFORM X1"/>
    <property type="match status" value="1"/>
</dbReference>
<evidence type="ECO:0000256" key="4">
    <source>
        <dbReference type="ARBA" id="ARBA00023125"/>
    </source>
</evidence>
<dbReference type="InterPro" id="IPR001005">
    <property type="entry name" value="SANT/Myb"/>
</dbReference>
<proteinExistence type="predicted"/>
<keyword evidence="7" id="KW-0539">Nucleus</keyword>
<evidence type="ECO:0000256" key="7">
    <source>
        <dbReference type="ARBA" id="ARBA00023242"/>
    </source>
</evidence>
<evidence type="ECO:0000256" key="6">
    <source>
        <dbReference type="ARBA" id="ARBA00023163"/>
    </source>
</evidence>
<evidence type="ECO:0000313" key="11">
    <source>
        <dbReference type="EMBL" id="SPD04532.1"/>
    </source>
</evidence>
<dbReference type="GO" id="GO:0005634">
    <property type="term" value="C:nucleus"/>
    <property type="evidence" value="ECO:0007669"/>
    <property type="project" value="UniProtKB-SubCell"/>
</dbReference>
<evidence type="ECO:0000256" key="8">
    <source>
        <dbReference type="ARBA" id="ARBA00083772"/>
    </source>
</evidence>
<keyword evidence="6" id="KW-0804">Transcription</keyword>
<dbReference type="FunFam" id="1.10.10.60:FF:000001">
    <property type="entry name" value="MYB-related transcription factor"/>
    <property type="match status" value="1"/>
</dbReference>
<dbReference type="SUPFAM" id="SSF46689">
    <property type="entry name" value="Homeodomain-like"/>
    <property type="match status" value="1"/>
</dbReference>
<sequence>MESKTLKPQLKKNLWKPEEDLILKSYVETHGEGNWATVSEKTGLMRGGKSCRLRWKNYLRPNIKRGEMSKEEEDLIIRMHKLLGNRWSLIAGRLPGRTDNEVKNYWNTHLNKKCLLGKRKTIDSNHHQDNEENMINQKKELGPSCHSEAHGSPSLTSTTIFGLEGKKEEKEEITVIDPWMDDIGNCFNCDIIDYPIMPAGGNSTASFVFDDEPLIAYLDSFIFFEAFGCGGEEA</sequence>
<feature type="domain" description="HTH myb-type" evidence="10">
    <location>
        <begin position="60"/>
        <end position="114"/>
    </location>
</feature>
<evidence type="ECO:0000256" key="3">
    <source>
        <dbReference type="ARBA" id="ARBA00023015"/>
    </source>
</evidence>
<keyword evidence="2" id="KW-0677">Repeat</keyword>
<dbReference type="FunFam" id="1.10.10.60:FF:000302">
    <property type="entry name" value="Transcription factor TT2"/>
    <property type="match status" value="1"/>
</dbReference>
<evidence type="ECO:0000256" key="5">
    <source>
        <dbReference type="ARBA" id="ARBA00023159"/>
    </source>
</evidence>
<feature type="domain" description="Myb-like" evidence="9">
    <location>
        <begin position="60"/>
        <end position="110"/>
    </location>
</feature>
<organism evidence="11">
    <name type="scientific">Fagus sylvatica</name>
    <name type="common">Beechnut</name>
    <dbReference type="NCBI Taxonomy" id="28930"/>
    <lineage>
        <taxon>Eukaryota</taxon>
        <taxon>Viridiplantae</taxon>
        <taxon>Streptophyta</taxon>
        <taxon>Embryophyta</taxon>
        <taxon>Tracheophyta</taxon>
        <taxon>Spermatophyta</taxon>
        <taxon>Magnoliopsida</taxon>
        <taxon>eudicotyledons</taxon>
        <taxon>Gunneridae</taxon>
        <taxon>Pentapetalae</taxon>
        <taxon>rosids</taxon>
        <taxon>fabids</taxon>
        <taxon>Fagales</taxon>
        <taxon>Fagaceae</taxon>
        <taxon>Fagus</taxon>
    </lineage>
</organism>
<keyword evidence="5" id="KW-0010">Activator</keyword>
<dbReference type="InterPro" id="IPR017930">
    <property type="entry name" value="Myb_dom"/>
</dbReference>
<evidence type="ECO:0000256" key="2">
    <source>
        <dbReference type="ARBA" id="ARBA00022737"/>
    </source>
</evidence>
<accession>A0A2N9GXQ7</accession>
<comment type="subcellular location">
    <subcellularLocation>
        <location evidence="1">Nucleus</location>
    </subcellularLocation>
</comment>
<dbReference type="PROSITE" id="PS50090">
    <property type="entry name" value="MYB_LIKE"/>
    <property type="match status" value="2"/>
</dbReference>
<dbReference type="PANTHER" id="PTHR47998:SF43">
    <property type="entry name" value="TRANSCRIPTION FACTOR MYB82"/>
    <property type="match status" value="1"/>
</dbReference>
<evidence type="ECO:0000259" key="9">
    <source>
        <dbReference type="PROSITE" id="PS50090"/>
    </source>
</evidence>
<keyword evidence="4" id="KW-0238">DNA-binding</keyword>
<dbReference type="GO" id="GO:0000976">
    <property type="term" value="F:transcription cis-regulatory region binding"/>
    <property type="evidence" value="ECO:0007669"/>
    <property type="project" value="TreeGrafter"/>
</dbReference>
<protein>
    <recommendedName>
        <fullName evidence="8">Myb-related protein 123</fullName>
    </recommendedName>
</protein>
<evidence type="ECO:0000256" key="1">
    <source>
        <dbReference type="ARBA" id="ARBA00004123"/>
    </source>
</evidence>
<gene>
    <name evidence="11" type="ORF">FSB_LOCUS32414</name>
</gene>
<evidence type="ECO:0000259" key="10">
    <source>
        <dbReference type="PROSITE" id="PS51294"/>
    </source>
</evidence>
<dbReference type="InterPro" id="IPR009057">
    <property type="entry name" value="Homeodomain-like_sf"/>
</dbReference>
<keyword evidence="3" id="KW-0805">Transcription regulation</keyword>
<feature type="domain" description="Myb-like" evidence="9">
    <location>
        <begin position="7"/>
        <end position="59"/>
    </location>
</feature>
<dbReference type="GO" id="GO:0006355">
    <property type="term" value="P:regulation of DNA-templated transcription"/>
    <property type="evidence" value="ECO:0007669"/>
    <property type="project" value="TreeGrafter"/>
</dbReference>
<dbReference type="GO" id="GO:0030154">
    <property type="term" value="P:cell differentiation"/>
    <property type="evidence" value="ECO:0007669"/>
    <property type="project" value="TreeGrafter"/>
</dbReference>
<dbReference type="SMART" id="SM00717">
    <property type="entry name" value="SANT"/>
    <property type="match status" value="2"/>
</dbReference>
<dbReference type="AlphaFoldDB" id="A0A2N9GXQ7"/>
<name>A0A2N9GXQ7_FAGSY</name>
<dbReference type="PROSITE" id="PS51294">
    <property type="entry name" value="HTH_MYB"/>
    <property type="match status" value="2"/>
</dbReference>
<dbReference type="InterPro" id="IPR015495">
    <property type="entry name" value="Myb_TF_plants"/>
</dbReference>
<dbReference type="CDD" id="cd00167">
    <property type="entry name" value="SANT"/>
    <property type="match status" value="2"/>
</dbReference>
<reference evidence="11" key="1">
    <citation type="submission" date="2018-02" db="EMBL/GenBank/DDBJ databases">
        <authorList>
            <person name="Cohen D.B."/>
            <person name="Kent A.D."/>
        </authorList>
    </citation>
    <scope>NUCLEOTIDE SEQUENCE</scope>
</reference>